<feature type="transmembrane region" description="Helical" evidence="6">
    <location>
        <begin position="172"/>
        <end position="193"/>
    </location>
</feature>
<feature type="transmembrane region" description="Helical" evidence="6">
    <location>
        <begin position="266"/>
        <end position="284"/>
    </location>
</feature>
<dbReference type="EMBL" id="AMEZ01000091">
    <property type="protein sequence ID" value="EKY24023.1"/>
    <property type="molecule type" value="Genomic_DNA"/>
</dbReference>
<feature type="transmembrane region" description="Helical" evidence="6">
    <location>
        <begin position="22"/>
        <end position="44"/>
    </location>
</feature>
<reference evidence="7 8" key="1">
    <citation type="submission" date="2012-05" db="EMBL/GenBank/DDBJ databases">
        <authorList>
            <person name="Weinstock G."/>
            <person name="Sodergren E."/>
            <person name="Lobos E.A."/>
            <person name="Fulton L."/>
            <person name="Fulton R."/>
            <person name="Courtney L."/>
            <person name="Fronick C."/>
            <person name="O'Laughlin M."/>
            <person name="Godfrey J."/>
            <person name="Wilson R.M."/>
            <person name="Miner T."/>
            <person name="Farmer C."/>
            <person name="Delehaunty K."/>
            <person name="Cordes M."/>
            <person name="Minx P."/>
            <person name="Tomlinson C."/>
            <person name="Chen J."/>
            <person name="Wollam A."/>
            <person name="Pepin K.H."/>
            <person name="Bhonagiri V."/>
            <person name="Zhang X."/>
            <person name="Suruliraj S."/>
            <person name="Warren W."/>
            <person name="Mitreva M."/>
            <person name="Mardis E.R."/>
            <person name="Wilson R.K."/>
        </authorList>
    </citation>
    <scope>NUCLEOTIDE SEQUENCE [LARGE SCALE GENOMIC DNA]</scope>
    <source>
        <strain evidence="7 8">DSM 1785</strain>
    </source>
</reference>
<evidence type="ECO:0000313" key="7">
    <source>
        <dbReference type="EMBL" id="EKY24023.1"/>
    </source>
</evidence>
<accession>L1Q7T7</accession>
<feature type="transmembrane region" description="Helical" evidence="6">
    <location>
        <begin position="87"/>
        <end position="109"/>
    </location>
</feature>
<proteinExistence type="inferred from homology"/>
<evidence type="ECO:0000256" key="4">
    <source>
        <dbReference type="ARBA" id="ARBA00022989"/>
    </source>
</evidence>
<feature type="transmembrane region" description="Helical" evidence="6">
    <location>
        <begin position="208"/>
        <end position="228"/>
    </location>
</feature>
<comment type="caution">
    <text evidence="7">The sequence shown here is derived from an EMBL/GenBank/DDBJ whole genome shotgun (WGS) entry which is preliminary data.</text>
</comment>
<feature type="transmembrane region" description="Helical" evidence="6">
    <location>
        <begin position="240"/>
        <end position="260"/>
    </location>
</feature>
<evidence type="ECO:0000256" key="3">
    <source>
        <dbReference type="ARBA" id="ARBA00022692"/>
    </source>
</evidence>
<evidence type="ECO:0000256" key="6">
    <source>
        <dbReference type="SAM" id="Phobius"/>
    </source>
</evidence>
<protein>
    <submittedName>
        <fullName evidence="7">Integral membrane protein, TerC family</fullName>
    </submittedName>
</protein>
<dbReference type="InterPro" id="IPR022369">
    <property type="entry name" value="Integral_membrane_TerC_rswitch"/>
</dbReference>
<feature type="transmembrane region" description="Helical" evidence="6">
    <location>
        <begin position="115"/>
        <end position="133"/>
    </location>
</feature>
<dbReference type="AlphaFoldDB" id="L1Q7T7"/>
<dbReference type="GO" id="GO:0016020">
    <property type="term" value="C:membrane"/>
    <property type="evidence" value="ECO:0007669"/>
    <property type="project" value="UniProtKB-SubCell"/>
</dbReference>
<dbReference type="STRING" id="545697.HMPREF0216_02782"/>
<dbReference type="PANTHER" id="PTHR30238:SF0">
    <property type="entry name" value="THYLAKOID MEMBRANE PROTEIN TERC, CHLOROPLASTIC"/>
    <property type="match status" value="1"/>
</dbReference>
<dbReference type="InterPro" id="IPR005496">
    <property type="entry name" value="Integral_membrane_TerC"/>
</dbReference>
<dbReference type="PANTHER" id="PTHR30238">
    <property type="entry name" value="MEMBRANE BOUND PREDICTED REDOX MODULATOR"/>
    <property type="match status" value="1"/>
</dbReference>
<keyword evidence="5 6" id="KW-0472">Membrane</keyword>
<feature type="transmembrane region" description="Helical" evidence="6">
    <location>
        <begin position="56"/>
        <end position="75"/>
    </location>
</feature>
<organism evidence="7 8">
    <name type="scientific">Clostridium celatum DSM 1785</name>
    <dbReference type="NCBI Taxonomy" id="545697"/>
    <lineage>
        <taxon>Bacteria</taxon>
        <taxon>Bacillati</taxon>
        <taxon>Bacillota</taxon>
        <taxon>Clostridia</taxon>
        <taxon>Eubacteriales</taxon>
        <taxon>Clostridiaceae</taxon>
        <taxon>Clostridium</taxon>
    </lineage>
</organism>
<keyword evidence="4 6" id="KW-1133">Transmembrane helix</keyword>
<gene>
    <name evidence="7" type="ORF">HMPREF0216_02782</name>
</gene>
<comment type="similarity">
    <text evidence="2">Belongs to the TerC family.</text>
</comment>
<keyword evidence="3 6" id="KW-0812">Transmembrane</keyword>
<sequence length="286" mass="32948">MIYHIVFCEVILRRNHLRAKKALKTFIFWVSMAIIVNLGIIMVFGKQHALEFLSGYIVELSLSVDNLFLFLMIFTTFNIKLKYQKRVLTYGIIGAIILRFIFIWVGVVIVNKFHWILYIFSFFLFASGLKIFFSSEEVTDFKESRLLKILSKIIPVSEELHNEKFFVKEGNIILATPLFLILVLIESSDILFALDSIPAIFSITTNPYIVYSSNIFAILGLRSLYFVLAKLNTMFYYIKYGVGFILIFTGIKLFLGFFSITISTSVSLLVILIILLICVLISLMKE</sequence>
<evidence type="ECO:0000313" key="8">
    <source>
        <dbReference type="Proteomes" id="UP000010420"/>
    </source>
</evidence>
<comment type="subcellular location">
    <subcellularLocation>
        <location evidence="1">Membrane</location>
        <topology evidence="1">Multi-pass membrane protein</topology>
    </subcellularLocation>
</comment>
<dbReference type="NCBIfam" id="TIGR03718">
    <property type="entry name" value="R_switched_Alx"/>
    <property type="match status" value="1"/>
</dbReference>
<name>L1Q7T7_9CLOT</name>
<dbReference type="eggNOG" id="COG0861">
    <property type="taxonomic scope" value="Bacteria"/>
</dbReference>
<keyword evidence="8" id="KW-1185">Reference proteome</keyword>
<dbReference type="PATRIC" id="fig|545697.3.peg.2733"/>
<dbReference type="Pfam" id="PF03741">
    <property type="entry name" value="TerC"/>
    <property type="match status" value="1"/>
</dbReference>
<evidence type="ECO:0000256" key="5">
    <source>
        <dbReference type="ARBA" id="ARBA00023136"/>
    </source>
</evidence>
<dbReference type="HOGENOM" id="CLU_045644_1_2_9"/>
<evidence type="ECO:0000256" key="2">
    <source>
        <dbReference type="ARBA" id="ARBA00007511"/>
    </source>
</evidence>
<evidence type="ECO:0000256" key="1">
    <source>
        <dbReference type="ARBA" id="ARBA00004141"/>
    </source>
</evidence>
<dbReference type="Proteomes" id="UP000010420">
    <property type="component" value="Unassembled WGS sequence"/>
</dbReference>